<dbReference type="SUPFAM" id="SSF48403">
    <property type="entry name" value="Ankyrin repeat"/>
    <property type="match status" value="1"/>
</dbReference>
<feature type="repeat" description="ANK" evidence="3">
    <location>
        <begin position="328"/>
        <end position="351"/>
    </location>
</feature>
<keyword evidence="1" id="KW-0677">Repeat</keyword>
<dbReference type="SMR" id="A2HIU0"/>
<protein>
    <submittedName>
        <fullName evidence="5">Ankyrin repeat protein, putative</fullName>
    </submittedName>
</protein>
<proteinExistence type="predicted"/>
<dbReference type="PROSITE" id="PS50297">
    <property type="entry name" value="ANK_REP_REGION"/>
    <property type="match status" value="4"/>
</dbReference>
<dbReference type="Proteomes" id="UP000001542">
    <property type="component" value="Unassembled WGS sequence"/>
</dbReference>
<organism evidence="5 6">
    <name type="scientific">Trichomonas vaginalis (strain ATCC PRA-98 / G3)</name>
    <dbReference type="NCBI Taxonomy" id="412133"/>
    <lineage>
        <taxon>Eukaryota</taxon>
        <taxon>Metamonada</taxon>
        <taxon>Parabasalia</taxon>
        <taxon>Trichomonadida</taxon>
        <taxon>Trichomonadidae</taxon>
        <taxon>Trichomonas</taxon>
    </lineage>
</organism>
<evidence type="ECO:0000256" key="1">
    <source>
        <dbReference type="ARBA" id="ARBA00022737"/>
    </source>
</evidence>
<dbReference type="EMBL" id="DS135658">
    <property type="protein sequence ID" value="EAX70677.1"/>
    <property type="molecule type" value="Genomic_DNA"/>
</dbReference>
<feature type="repeat" description="ANK" evidence="3">
    <location>
        <begin position="295"/>
        <end position="327"/>
    </location>
</feature>
<dbReference type="InterPro" id="IPR002110">
    <property type="entry name" value="Ankyrin_rpt"/>
</dbReference>
<reference evidence="5" key="2">
    <citation type="journal article" date="2007" name="Science">
        <title>Draft genome sequence of the sexually transmitted pathogen Trichomonas vaginalis.</title>
        <authorList>
            <person name="Carlton J.M."/>
            <person name="Hirt R.P."/>
            <person name="Silva J.C."/>
            <person name="Delcher A.L."/>
            <person name="Schatz M."/>
            <person name="Zhao Q."/>
            <person name="Wortman J.R."/>
            <person name="Bidwell S.L."/>
            <person name="Alsmark U.C.M."/>
            <person name="Besteiro S."/>
            <person name="Sicheritz-Ponten T."/>
            <person name="Noel C.J."/>
            <person name="Dacks J.B."/>
            <person name="Foster P.G."/>
            <person name="Simillion C."/>
            <person name="Van de Peer Y."/>
            <person name="Miranda-Saavedra D."/>
            <person name="Barton G.J."/>
            <person name="Westrop G.D."/>
            <person name="Mueller S."/>
            <person name="Dessi D."/>
            <person name="Fiori P.L."/>
            <person name="Ren Q."/>
            <person name="Paulsen I."/>
            <person name="Zhang H."/>
            <person name="Bastida-Corcuera F.D."/>
            <person name="Simoes-Barbosa A."/>
            <person name="Brown M.T."/>
            <person name="Hayes R.D."/>
            <person name="Mukherjee M."/>
            <person name="Okumura C.Y."/>
            <person name="Schneider R."/>
            <person name="Smith A.J."/>
            <person name="Vanacova S."/>
            <person name="Villalvazo M."/>
            <person name="Haas B.J."/>
            <person name="Pertea M."/>
            <person name="Feldblyum T.V."/>
            <person name="Utterback T.R."/>
            <person name="Shu C.L."/>
            <person name="Osoegawa K."/>
            <person name="de Jong P.J."/>
            <person name="Hrdy I."/>
            <person name="Horvathova L."/>
            <person name="Zubacova Z."/>
            <person name="Dolezal P."/>
            <person name="Malik S.B."/>
            <person name="Logsdon J.M. Jr."/>
            <person name="Henze K."/>
            <person name="Gupta A."/>
            <person name="Wang C.C."/>
            <person name="Dunne R.L."/>
            <person name="Upcroft J.A."/>
            <person name="Upcroft P."/>
            <person name="White O."/>
            <person name="Salzberg S.L."/>
            <person name="Tang P."/>
            <person name="Chiu C.-H."/>
            <person name="Lee Y.-S."/>
            <person name="Embley T.M."/>
            <person name="Coombs G.H."/>
            <person name="Mottram J.C."/>
            <person name="Tachezy J."/>
            <person name="Fraser-Liggett C.M."/>
            <person name="Johnson P.J."/>
        </authorList>
    </citation>
    <scope>NUCLEOTIDE SEQUENCE [LARGE SCALE GENOMIC DNA]</scope>
    <source>
        <strain evidence="5">G3</strain>
    </source>
</reference>
<dbReference type="VEuPathDB" id="TrichDB:TVAG_529470"/>
<keyword evidence="2 3" id="KW-0040">ANK repeat</keyword>
<evidence type="ECO:0000256" key="2">
    <source>
        <dbReference type="ARBA" id="ARBA00023043"/>
    </source>
</evidence>
<dbReference type="PANTHER" id="PTHR24188:SF29">
    <property type="entry name" value="GH09064P"/>
    <property type="match status" value="1"/>
</dbReference>
<feature type="repeat" description="ANK" evidence="3">
    <location>
        <begin position="262"/>
        <end position="294"/>
    </location>
</feature>
<evidence type="ECO:0000313" key="6">
    <source>
        <dbReference type="Proteomes" id="UP000001542"/>
    </source>
</evidence>
<feature type="non-terminal residue" evidence="5">
    <location>
        <position position="351"/>
    </location>
</feature>
<dbReference type="InParanoid" id="A2HIU0"/>
<dbReference type="PANTHER" id="PTHR24188">
    <property type="entry name" value="ANKYRIN REPEAT PROTEIN"/>
    <property type="match status" value="1"/>
</dbReference>
<dbReference type="VEuPathDB" id="TrichDB:TVAGG3_0179420"/>
<feature type="repeat" description="ANK" evidence="3">
    <location>
        <begin position="229"/>
        <end position="261"/>
    </location>
</feature>
<dbReference type="InterPro" id="IPR036770">
    <property type="entry name" value="Ankyrin_rpt-contain_sf"/>
</dbReference>
<dbReference type="Pfam" id="PF13637">
    <property type="entry name" value="Ank_4"/>
    <property type="match status" value="1"/>
</dbReference>
<evidence type="ECO:0000256" key="3">
    <source>
        <dbReference type="PROSITE-ProRule" id="PRU00023"/>
    </source>
</evidence>
<evidence type="ECO:0000313" key="5">
    <source>
        <dbReference type="EMBL" id="EAX70677.1"/>
    </source>
</evidence>
<accession>A2HIU0</accession>
<dbReference type="Gene3D" id="1.25.40.20">
    <property type="entry name" value="Ankyrin repeat-containing domain"/>
    <property type="match status" value="1"/>
</dbReference>
<evidence type="ECO:0000256" key="4">
    <source>
        <dbReference type="SAM" id="Coils"/>
    </source>
</evidence>
<dbReference type="SMART" id="SM00248">
    <property type="entry name" value="ANK"/>
    <property type="match status" value="4"/>
</dbReference>
<feature type="coiled-coil region" evidence="4">
    <location>
        <begin position="130"/>
        <end position="171"/>
    </location>
</feature>
<name>A2HIU0_TRIV3</name>
<keyword evidence="6" id="KW-1185">Reference proteome</keyword>
<keyword evidence="4" id="KW-0175">Coiled coil</keyword>
<dbReference type="eggNOG" id="KOG1082">
    <property type="taxonomic scope" value="Eukaryota"/>
</dbReference>
<dbReference type="Pfam" id="PF12796">
    <property type="entry name" value="Ank_2"/>
    <property type="match status" value="1"/>
</dbReference>
<reference evidence="5" key="1">
    <citation type="submission" date="2006-10" db="EMBL/GenBank/DDBJ databases">
        <authorList>
            <person name="Amadeo P."/>
            <person name="Zhao Q."/>
            <person name="Wortman J."/>
            <person name="Fraser-Liggett C."/>
            <person name="Carlton J."/>
        </authorList>
    </citation>
    <scope>NUCLEOTIDE SEQUENCE</scope>
    <source>
        <strain evidence="5">G3</strain>
    </source>
</reference>
<dbReference type="PRINTS" id="PR01415">
    <property type="entry name" value="ANKYRIN"/>
</dbReference>
<dbReference type="PROSITE" id="PS50088">
    <property type="entry name" value="ANK_REPEAT"/>
    <property type="match status" value="4"/>
</dbReference>
<dbReference type="AlphaFoldDB" id="A2HIU0"/>
<sequence length="351" mass="39867">MSQAHIQDYEHIASHISEYIDEGNFFDVFEIEDIKKIMKISNFTANGFIALLEQSHPTINANKLYACTRNANIYIQNFEDVISTLKSIKKYMKLRILNSIVDFLDSKGKEIYDSTEKIQKLQTELNEIPKQKSDNEIQSLQSQLNQINEESNKLKEKLNEMESNTNQADETILSKIKELKESDDFESIYNFLDELSSQGNRKMISKACEEGLWKKTTTVHFRDDGDEFDERNVLHVASNKGNLKLVKSLIECGCDKGTKSSRGLTPLNYASWHGHLEVVKYLISNGADKEAKDNAGSTPLIYASSNGHLEVVKYLISVGADKEAKNNDGWTPLIWASRNGHLEVVKYLISV</sequence>
<gene>
    <name evidence="5" type="ORF">TVAG_529470</name>
</gene>
<dbReference type="STRING" id="5722.A2HIU0"/>